<dbReference type="GO" id="GO:0032786">
    <property type="term" value="P:positive regulation of DNA-templated transcription, elongation"/>
    <property type="evidence" value="ECO:0007669"/>
    <property type="project" value="InterPro"/>
</dbReference>
<reference evidence="3 4" key="1">
    <citation type="submission" date="2016-10" db="EMBL/GenBank/DDBJ databases">
        <title>Draft genome sequence of Coniochaeta ligniaria NRRL30616, a lignocellulolytic fungus for bioabatement of inhibitors in plant biomass hydrolysates.</title>
        <authorList>
            <consortium name="DOE Joint Genome Institute"/>
            <person name="Jimenez D.J."/>
            <person name="Hector R.E."/>
            <person name="Riley R."/>
            <person name="Sun H."/>
            <person name="Grigoriev I.V."/>
            <person name="Van Elsas J.D."/>
            <person name="Nichols N.N."/>
        </authorList>
    </citation>
    <scope>NUCLEOTIDE SEQUENCE [LARGE SCALE GENOMIC DNA]</scope>
    <source>
        <strain evidence="3 4">NRRL 30616</strain>
    </source>
</reference>
<dbReference type="STRING" id="1408157.A0A1J7J161"/>
<dbReference type="AlphaFoldDB" id="A0A1J7J161"/>
<dbReference type="GO" id="GO:0070692">
    <property type="term" value="C:CTDK-1 complex"/>
    <property type="evidence" value="ECO:0007669"/>
    <property type="project" value="InterPro"/>
</dbReference>
<sequence>MADPFEVRMRFTSQLQHLNASVTSAQKAAQFALKYKDMGEDLHSCILEQLERNNMNIRANIMYFIEHFLDLASKDGHADYIRMMQRDIIRVVDAVAPDDGSGAANVKVVRRVLQGLQAKNFLEAQAVHEIEEVLKERDTAARDVGMSSPAAEESLLLGDMPPSQTLPQPGGRRPGGPGAGGMKLDRKQVEQRIEEDRERHKRLRESIWAVPPGPNAERDKLWEETSDLGEDDHIMGEEEWEERVHTAQNSCVHRREEKRTNGRH</sequence>
<dbReference type="InterPro" id="IPR006569">
    <property type="entry name" value="CID_dom"/>
</dbReference>
<keyword evidence="4" id="KW-1185">Reference proteome</keyword>
<evidence type="ECO:0000259" key="2">
    <source>
        <dbReference type="PROSITE" id="PS51391"/>
    </source>
</evidence>
<dbReference type="PROSITE" id="PS51391">
    <property type="entry name" value="CID"/>
    <property type="match status" value="1"/>
</dbReference>
<dbReference type="GO" id="GO:0045943">
    <property type="term" value="P:positive regulation of transcription by RNA polymerase I"/>
    <property type="evidence" value="ECO:0007669"/>
    <property type="project" value="TreeGrafter"/>
</dbReference>
<accession>A0A1J7J161</accession>
<dbReference type="OrthoDB" id="21266at2759"/>
<dbReference type="Gene3D" id="1.25.40.90">
    <property type="match status" value="1"/>
</dbReference>
<feature type="region of interest" description="Disordered" evidence="1">
    <location>
        <begin position="240"/>
        <end position="264"/>
    </location>
</feature>
<dbReference type="Proteomes" id="UP000182658">
    <property type="component" value="Unassembled WGS sequence"/>
</dbReference>
<name>A0A1J7J161_9PEZI</name>
<protein>
    <recommendedName>
        <fullName evidence="2">CID domain-containing protein</fullName>
    </recommendedName>
</protein>
<dbReference type="EMBL" id="KV875094">
    <property type="protein sequence ID" value="OIW33502.1"/>
    <property type="molecule type" value="Genomic_DNA"/>
</dbReference>
<feature type="domain" description="CID" evidence="2">
    <location>
        <begin position="3"/>
        <end position="138"/>
    </location>
</feature>
<dbReference type="InterPro" id="IPR042326">
    <property type="entry name" value="Ctk3"/>
</dbReference>
<feature type="compositionally biased region" description="Gly residues" evidence="1">
    <location>
        <begin position="172"/>
        <end position="181"/>
    </location>
</feature>
<evidence type="ECO:0000256" key="1">
    <source>
        <dbReference type="SAM" id="MobiDB-lite"/>
    </source>
</evidence>
<evidence type="ECO:0000313" key="4">
    <source>
        <dbReference type="Proteomes" id="UP000182658"/>
    </source>
</evidence>
<dbReference type="PANTHER" id="PTHR28291:SF1">
    <property type="entry name" value="CTD KINASE SUBUNIT GAMMA"/>
    <property type="match status" value="1"/>
</dbReference>
<feature type="region of interest" description="Disordered" evidence="1">
    <location>
        <begin position="156"/>
        <end position="200"/>
    </location>
</feature>
<gene>
    <name evidence="3" type="ORF">CONLIGDRAFT_570333</name>
</gene>
<dbReference type="Pfam" id="PF12350">
    <property type="entry name" value="CTK3_C"/>
    <property type="match status" value="1"/>
</dbReference>
<dbReference type="InterPro" id="IPR024638">
    <property type="entry name" value="Ctk3_N"/>
</dbReference>
<dbReference type="InParanoid" id="A0A1J7J161"/>
<feature type="compositionally biased region" description="Basic and acidic residues" evidence="1">
    <location>
        <begin position="183"/>
        <end position="198"/>
    </location>
</feature>
<feature type="compositionally biased region" description="Basic and acidic residues" evidence="1">
    <location>
        <begin position="253"/>
        <end position="264"/>
    </location>
</feature>
<proteinExistence type="predicted"/>
<dbReference type="PANTHER" id="PTHR28291">
    <property type="entry name" value="CTD KINASE SUBUNIT GAMMA"/>
    <property type="match status" value="1"/>
</dbReference>
<dbReference type="InterPro" id="IPR024637">
    <property type="entry name" value="Ctk3_C"/>
</dbReference>
<dbReference type="FunFam" id="1.25.40.90:FF:000032">
    <property type="entry name" value="CTD kinase subunit gamma"/>
    <property type="match status" value="1"/>
</dbReference>
<dbReference type="InterPro" id="IPR008942">
    <property type="entry name" value="ENTH_VHS"/>
</dbReference>
<dbReference type="Pfam" id="PF12243">
    <property type="entry name" value="CTK3"/>
    <property type="match status" value="1"/>
</dbReference>
<evidence type="ECO:0000313" key="3">
    <source>
        <dbReference type="EMBL" id="OIW33502.1"/>
    </source>
</evidence>
<organism evidence="3 4">
    <name type="scientific">Coniochaeta ligniaria NRRL 30616</name>
    <dbReference type="NCBI Taxonomy" id="1408157"/>
    <lineage>
        <taxon>Eukaryota</taxon>
        <taxon>Fungi</taxon>
        <taxon>Dikarya</taxon>
        <taxon>Ascomycota</taxon>
        <taxon>Pezizomycotina</taxon>
        <taxon>Sordariomycetes</taxon>
        <taxon>Sordariomycetidae</taxon>
        <taxon>Coniochaetales</taxon>
        <taxon>Coniochaetaceae</taxon>
        <taxon>Coniochaeta</taxon>
    </lineage>
</organism>